<dbReference type="Proteomes" id="UP000243797">
    <property type="component" value="Unassembled WGS sequence"/>
</dbReference>
<dbReference type="STRING" id="2082308.A0A2K1QN20"/>
<dbReference type="OrthoDB" id="5593063at2759"/>
<dbReference type="AlphaFoldDB" id="A0A2K1QN20"/>
<feature type="domain" description="Mmc1 C-terminal" evidence="2">
    <location>
        <begin position="437"/>
        <end position="661"/>
    </location>
</feature>
<evidence type="ECO:0000313" key="3">
    <source>
        <dbReference type="EMBL" id="PNS16525.1"/>
    </source>
</evidence>
<dbReference type="InterPro" id="IPR056196">
    <property type="entry name" value="Mmc1_C"/>
</dbReference>
<evidence type="ECO:0000256" key="1">
    <source>
        <dbReference type="SAM" id="MobiDB-lite"/>
    </source>
</evidence>
<reference evidence="3 4" key="1">
    <citation type="submission" date="2017-06" db="EMBL/GenBank/DDBJ databases">
        <title>Draft genome sequence of a variant of Elsinoe murrayae.</title>
        <authorList>
            <person name="Cheng Q."/>
        </authorList>
    </citation>
    <scope>NUCLEOTIDE SEQUENCE [LARGE SCALE GENOMIC DNA]</scope>
    <source>
        <strain evidence="3 4">CQ-2017a</strain>
    </source>
</reference>
<dbReference type="Pfam" id="PF23867">
    <property type="entry name" value="Mmc1_N"/>
    <property type="match status" value="1"/>
</dbReference>
<evidence type="ECO:0000313" key="4">
    <source>
        <dbReference type="Proteomes" id="UP000243797"/>
    </source>
</evidence>
<proteinExistence type="predicted"/>
<sequence>MPLRANTRELARLSNRALDTLGSVPLPPRTTLSPGRQACRRVLVLHGTRCHSTLGETRRDAVASPYVTPRRHPRHTSPYRGSDARSQRHFITSTSRQASLLASSTTQIPTPFSFQSHSIPASHESLHGSLIDLNDLASDLVNQSRLQLALRGLESAHPTTRIAILGASDEGFTKAKRLARLLIADPLDKERTWEKELTAIGTGDNRAVLLKYGEVDEDNGYGDVRGGGENPLLKTIAVKSHLLGKQRLELLIGNVQIGPLNNEQDGIQECVEAALLPVLDSPLAGSGRTGFVRLPVHKAILLGEGFGGAITIADYLGRLGGHKIHPIFAAADLPVKSEDPLLQSTNVIAAEKALEGFRLDVRTGPVFSETWQSSGLSKLSNLLQSGMKNDLPKPIKQHIDSLIACTEASVTSAEASVLREIESKTVSNLTRNQLDLAISAWSEYAHTELRDTMIKAFASPLWRRTSFPRVLWRIDDVSFSASQLLHSSFLIESETYLAFLTGRVGEAGFFSGRTSPPSPSSSLPPAQEDDLPGDMELAQSLRPVQTLTLEETRDKIKAETGIDPFVSTPWPVGITACRHSLLRTLVPSLHARAQSLVLQCLGLVGTTSALGIWYVIATAGTGIYEAGAIVGLGSVWALRRLQKYWGTERSKFESEVQEQGRLALGEVETRLRGIVRDGQRPQVRAEDSERWVKARELISRCRYELHKS</sequence>
<dbReference type="PANTHER" id="PTHR38644:SF1">
    <property type="entry name" value="EXPRESSED PROTEIN"/>
    <property type="match status" value="1"/>
</dbReference>
<name>A0A2K1QN20_9PEZI</name>
<dbReference type="InParanoid" id="A0A2K1QN20"/>
<organism evidence="3 4">
    <name type="scientific">Sphaceloma murrayae</name>
    <dbReference type="NCBI Taxonomy" id="2082308"/>
    <lineage>
        <taxon>Eukaryota</taxon>
        <taxon>Fungi</taxon>
        <taxon>Dikarya</taxon>
        <taxon>Ascomycota</taxon>
        <taxon>Pezizomycotina</taxon>
        <taxon>Dothideomycetes</taxon>
        <taxon>Dothideomycetidae</taxon>
        <taxon>Myriangiales</taxon>
        <taxon>Elsinoaceae</taxon>
        <taxon>Sphaceloma</taxon>
    </lineage>
</organism>
<feature type="region of interest" description="Disordered" evidence="1">
    <location>
        <begin position="510"/>
        <end position="532"/>
    </location>
</feature>
<comment type="caution">
    <text evidence="3">The sequence shown here is derived from an EMBL/GenBank/DDBJ whole genome shotgun (WGS) entry which is preliminary data.</text>
</comment>
<dbReference type="EMBL" id="NKHZ01000057">
    <property type="protein sequence ID" value="PNS16525.1"/>
    <property type="molecule type" value="Genomic_DNA"/>
</dbReference>
<keyword evidence="4" id="KW-1185">Reference proteome</keyword>
<protein>
    <recommendedName>
        <fullName evidence="2">Mmc1 C-terminal domain-containing protein</fullName>
    </recommendedName>
</protein>
<feature type="region of interest" description="Disordered" evidence="1">
    <location>
        <begin position="63"/>
        <end position="87"/>
    </location>
</feature>
<dbReference type="Pfam" id="PF23868">
    <property type="entry name" value="Mmc1_C"/>
    <property type="match status" value="1"/>
</dbReference>
<gene>
    <name evidence="3" type="ORF">CAC42_259</name>
</gene>
<accession>A0A2K1QN20</accession>
<dbReference type="PANTHER" id="PTHR38644">
    <property type="entry name" value="EXPRESSED PROTEIN"/>
    <property type="match status" value="1"/>
</dbReference>
<evidence type="ECO:0000259" key="2">
    <source>
        <dbReference type="Pfam" id="PF23868"/>
    </source>
</evidence>